<dbReference type="EMBL" id="FXTH01000005">
    <property type="protein sequence ID" value="SMO55400.1"/>
    <property type="molecule type" value="Genomic_DNA"/>
</dbReference>
<sequence>MIEGHFLVETINRALDKIIMRKITIEDVTIELKRGDIAQQDDIEAVVNAANAQLRTGGGVAGAIHRAAGPSLAEETRSMAPIKPGEAVISGGHNLPNNYIIHCLGPVYGRDKPEDKLLAFCYKNALQLAEENKIERVAFPAISTGAFGYPPREAAKVAFKTVKREIPRLKSVRLIRFVLWGEDAIQVHEEAMKQVLG</sequence>
<dbReference type="InterPro" id="IPR002589">
    <property type="entry name" value="Macro_dom"/>
</dbReference>
<dbReference type="PANTHER" id="PTHR11106:SF27">
    <property type="entry name" value="MACRO DOMAIN-CONTAINING PROTEIN"/>
    <property type="match status" value="1"/>
</dbReference>
<dbReference type="PROSITE" id="PS51154">
    <property type="entry name" value="MACRO"/>
    <property type="match status" value="1"/>
</dbReference>
<dbReference type="Pfam" id="PF01661">
    <property type="entry name" value="Macro"/>
    <property type="match status" value="1"/>
</dbReference>
<gene>
    <name evidence="2" type="ORF">SAMN06265218_105122</name>
</gene>
<reference evidence="2 3" key="1">
    <citation type="submission" date="2017-05" db="EMBL/GenBank/DDBJ databases">
        <authorList>
            <person name="Varghese N."/>
            <person name="Submissions S."/>
        </authorList>
    </citation>
    <scope>NUCLEOTIDE SEQUENCE [LARGE SCALE GENOMIC DNA]</scope>
    <source>
        <strain evidence="2 3">DSM 21194</strain>
    </source>
</reference>
<dbReference type="InterPro" id="IPR043472">
    <property type="entry name" value="Macro_dom-like"/>
</dbReference>
<accession>A0A521C9L2</accession>
<dbReference type="PANTHER" id="PTHR11106">
    <property type="entry name" value="GANGLIOSIDE INDUCED DIFFERENTIATION ASSOCIATED PROTEIN 2-RELATED"/>
    <property type="match status" value="1"/>
</dbReference>
<evidence type="ECO:0000259" key="1">
    <source>
        <dbReference type="PROSITE" id="PS51154"/>
    </source>
</evidence>
<proteinExistence type="predicted"/>
<keyword evidence="3" id="KW-1185">Reference proteome</keyword>
<evidence type="ECO:0000313" key="3">
    <source>
        <dbReference type="Proteomes" id="UP000317593"/>
    </source>
</evidence>
<dbReference type="SMART" id="SM00506">
    <property type="entry name" value="A1pp"/>
    <property type="match status" value="1"/>
</dbReference>
<dbReference type="Gene3D" id="3.40.220.10">
    <property type="entry name" value="Leucine Aminopeptidase, subunit E, domain 1"/>
    <property type="match status" value="1"/>
</dbReference>
<name>A0A521C9L2_9BACT</name>
<dbReference type="AlphaFoldDB" id="A0A521C9L2"/>
<protein>
    <submittedName>
        <fullName evidence="2">O-acetyl-ADP-ribose deacetylase (Regulator of RNase III), contains Macro domain</fullName>
    </submittedName>
</protein>
<evidence type="ECO:0000313" key="2">
    <source>
        <dbReference type="EMBL" id="SMO55400.1"/>
    </source>
</evidence>
<feature type="domain" description="Macro" evidence="1">
    <location>
        <begin position="17"/>
        <end position="196"/>
    </location>
</feature>
<dbReference type="Proteomes" id="UP000317593">
    <property type="component" value="Unassembled WGS sequence"/>
</dbReference>
<dbReference type="SUPFAM" id="SSF52949">
    <property type="entry name" value="Macro domain-like"/>
    <property type="match status" value="1"/>
</dbReference>
<organism evidence="2 3">
    <name type="scientific">Fodinibius sediminis</name>
    <dbReference type="NCBI Taxonomy" id="1214077"/>
    <lineage>
        <taxon>Bacteria</taxon>
        <taxon>Pseudomonadati</taxon>
        <taxon>Balneolota</taxon>
        <taxon>Balneolia</taxon>
        <taxon>Balneolales</taxon>
        <taxon>Balneolaceae</taxon>
        <taxon>Fodinibius</taxon>
    </lineage>
</organism>